<comment type="subcellular location">
    <subcellularLocation>
        <location evidence="1">Nucleus</location>
    </subcellularLocation>
</comment>
<evidence type="ECO:0000256" key="7">
    <source>
        <dbReference type="ARBA" id="ARBA00023242"/>
    </source>
</evidence>
<evidence type="ECO:0000256" key="8">
    <source>
        <dbReference type="SAM" id="Coils"/>
    </source>
</evidence>
<dbReference type="PROSITE" id="PS00036">
    <property type="entry name" value="BZIP_BASIC"/>
    <property type="match status" value="1"/>
</dbReference>
<accession>A0A225ASS6</accession>
<feature type="compositionally biased region" description="Polar residues" evidence="9">
    <location>
        <begin position="12"/>
        <end position="32"/>
    </location>
</feature>
<dbReference type="Proteomes" id="UP000214365">
    <property type="component" value="Unassembled WGS sequence"/>
</dbReference>
<dbReference type="InterPro" id="IPR046347">
    <property type="entry name" value="bZIP_sf"/>
</dbReference>
<dbReference type="CDD" id="cd14710">
    <property type="entry name" value="bZIP_HAC1-like"/>
    <property type="match status" value="1"/>
</dbReference>
<dbReference type="STRING" id="1441469.A0A225ASS6"/>
<organism evidence="11 12">
    <name type="scientific">Talaromyces atroroseus</name>
    <dbReference type="NCBI Taxonomy" id="1441469"/>
    <lineage>
        <taxon>Eukaryota</taxon>
        <taxon>Fungi</taxon>
        <taxon>Dikarya</taxon>
        <taxon>Ascomycota</taxon>
        <taxon>Pezizomycotina</taxon>
        <taxon>Eurotiomycetes</taxon>
        <taxon>Eurotiomycetidae</taxon>
        <taxon>Eurotiales</taxon>
        <taxon>Trichocomaceae</taxon>
        <taxon>Talaromyces</taxon>
        <taxon>Talaromyces sect. Trachyspermi</taxon>
    </lineage>
</organism>
<keyword evidence="4" id="KW-0238">DNA-binding</keyword>
<evidence type="ECO:0000259" key="10">
    <source>
        <dbReference type="PROSITE" id="PS50217"/>
    </source>
</evidence>
<dbReference type="PANTHER" id="PTHR46714:SF6">
    <property type="entry name" value="TRANSCRIPTIONAL ACTIVATOR HAC1"/>
    <property type="match status" value="1"/>
</dbReference>
<evidence type="ECO:0000313" key="12">
    <source>
        <dbReference type="Proteomes" id="UP000214365"/>
    </source>
</evidence>
<dbReference type="GO" id="GO:0000981">
    <property type="term" value="F:DNA-binding transcription factor activity, RNA polymerase II-specific"/>
    <property type="evidence" value="ECO:0007669"/>
    <property type="project" value="InterPro"/>
</dbReference>
<evidence type="ECO:0000256" key="9">
    <source>
        <dbReference type="SAM" id="MobiDB-lite"/>
    </source>
</evidence>
<dbReference type="InterPro" id="IPR004827">
    <property type="entry name" value="bZIP"/>
</dbReference>
<feature type="region of interest" description="Disordered" evidence="9">
    <location>
        <begin position="1"/>
        <end position="87"/>
    </location>
</feature>
<dbReference type="RefSeq" id="XP_020122684.1">
    <property type="nucleotide sequence ID" value="XM_020264582.1"/>
</dbReference>
<keyword evidence="7" id="KW-0539">Nucleus</keyword>
<keyword evidence="3" id="KW-0805">Transcription regulation</keyword>
<feature type="domain" description="BZIP" evidence="10">
    <location>
        <begin position="83"/>
        <end position="146"/>
    </location>
</feature>
<evidence type="ECO:0000313" key="11">
    <source>
        <dbReference type="EMBL" id="OKL62563.1"/>
    </source>
</evidence>
<reference evidence="11 12" key="1">
    <citation type="submission" date="2015-06" db="EMBL/GenBank/DDBJ databases">
        <title>Talaromyces atroroseus IBT 11181 draft genome.</title>
        <authorList>
            <person name="Rasmussen K.B."/>
            <person name="Rasmussen S."/>
            <person name="Petersen B."/>
            <person name="Sicheritz-Ponten T."/>
            <person name="Mortensen U.H."/>
            <person name="Thrane U."/>
        </authorList>
    </citation>
    <scope>NUCLEOTIDE SEQUENCE [LARGE SCALE GENOMIC DNA]</scope>
    <source>
        <strain evidence="11 12">IBT 11181</strain>
    </source>
</reference>
<feature type="compositionally biased region" description="Basic and acidic residues" evidence="9">
    <location>
        <begin position="37"/>
        <end position="51"/>
    </location>
</feature>
<evidence type="ECO:0000256" key="5">
    <source>
        <dbReference type="ARBA" id="ARBA00023163"/>
    </source>
</evidence>
<dbReference type="PROSITE" id="PS50217">
    <property type="entry name" value="BZIP"/>
    <property type="match status" value="1"/>
</dbReference>
<evidence type="ECO:0000256" key="3">
    <source>
        <dbReference type="ARBA" id="ARBA00023015"/>
    </source>
</evidence>
<comment type="similarity">
    <text evidence="2">Belongs to the bZIP family.</text>
</comment>
<dbReference type="OrthoDB" id="674948at2759"/>
<evidence type="ECO:0000256" key="2">
    <source>
        <dbReference type="ARBA" id="ARBA00007163"/>
    </source>
</evidence>
<gene>
    <name evidence="11" type="ORF">UA08_02133</name>
</gene>
<evidence type="ECO:0000256" key="6">
    <source>
        <dbReference type="ARBA" id="ARBA00023230"/>
    </source>
</evidence>
<dbReference type="Pfam" id="PF07716">
    <property type="entry name" value="bZIP_2"/>
    <property type="match status" value="1"/>
</dbReference>
<feature type="coiled-coil region" evidence="8">
    <location>
        <begin position="494"/>
        <end position="521"/>
    </location>
</feature>
<keyword evidence="5" id="KW-0804">Transcription</keyword>
<dbReference type="Gene3D" id="6.10.140.1230">
    <property type="match status" value="1"/>
</dbReference>
<comment type="caution">
    <text evidence="11">The sequence shown here is derived from an EMBL/GenBank/DDBJ whole genome shotgun (WGS) entry which is preliminary data.</text>
</comment>
<dbReference type="PANTHER" id="PTHR46714">
    <property type="entry name" value="TRANSCRIPTIONAL ACTIVATOR HAC1"/>
    <property type="match status" value="1"/>
</dbReference>
<dbReference type="SMART" id="SM00338">
    <property type="entry name" value="BRLZ"/>
    <property type="match status" value="1"/>
</dbReference>
<dbReference type="GO" id="GO:0045944">
    <property type="term" value="P:positive regulation of transcription by RNA polymerase II"/>
    <property type="evidence" value="ECO:0007669"/>
    <property type="project" value="InterPro"/>
</dbReference>
<dbReference type="AlphaFoldDB" id="A0A225ASS6"/>
<dbReference type="GO" id="GO:0003677">
    <property type="term" value="F:DNA binding"/>
    <property type="evidence" value="ECO:0007669"/>
    <property type="project" value="UniProtKB-KW"/>
</dbReference>
<keyword evidence="6" id="KW-0834">Unfolded protein response</keyword>
<name>A0A225ASS6_TALAT</name>
<dbReference type="SUPFAM" id="SSF57959">
    <property type="entry name" value="Leucine zipper domain"/>
    <property type="match status" value="1"/>
</dbReference>
<evidence type="ECO:0000256" key="1">
    <source>
        <dbReference type="ARBA" id="ARBA00004123"/>
    </source>
</evidence>
<proteinExistence type="inferred from homology"/>
<protein>
    <recommendedName>
        <fullName evidence="10">BZIP domain-containing protein</fullName>
    </recommendedName>
</protein>
<keyword evidence="8" id="KW-0175">Coiled coil</keyword>
<evidence type="ECO:0000256" key="4">
    <source>
        <dbReference type="ARBA" id="ARBA00023125"/>
    </source>
</evidence>
<dbReference type="EMBL" id="LFMY01000003">
    <property type="protein sequence ID" value="OKL62563.1"/>
    <property type="molecule type" value="Genomic_DNA"/>
</dbReference>
<feature type="compositionally biased region" description="Basic and acidic residues" evidence="9">
    <location>
        <begin position="77"/>
        <end position="87"/>
    </location>
</feature>
<dbReference type="InterPro" id="IPR044280">
    <property type="entry name" value="Hac1/HY5"/>
</dbReference>
<dbReference type="FunFam" id="1.20.5.170:FF:000101">
    <property type="entry name" value="BZIP transcription factor HacA"/>
    <property type="match status" value="1"/>
</dbReference>
<dbReference type="Gene3D" id="1.20.5.170">
    <property type="match status" value="1"/>
</dbReference>
<dbReference type="GO" id="GO:0005634">
    <property type="term" value="C:nucleus"/>
    <property type="evidence" value="ECO:0007669"/>
    <property type="project" value="UniProtKB-SubCell"/>
</dbReference>
<dbReference type="GeneID" id="31001888"/>
<dbReference type="GO" id="GO:0006986">
    <property type="term" value="P:response to unfolded protein"/>
    <property type="evidence" value="ECO:0007669"/>
    <property type="project" value="UniProtKB-KW"/>
</dbReference>
<sequence length="691" mass="76550">MENLISPMDMLQDSTSVDVPQLTISPADTSLDSPAPEEVKAEKGTLTEEKKPVKKRKSWGQELPTPKTNLPPRKRAKTEDEKEQRRIERVLRNRAAAQTSRERKRLEVEKLEGEKQKMEQQNQFLLQRLAQMEAENNRLNRQVAQLSAEIRGSRGTTPKSVVDTTSPTLTPTLFKQEGEDLTMDKIPFPTPSISDYSPSIKLEDLAESSDLTQHPAAVLCDLQCQSKDSKDLQALESVMSSPPSQAWNPALRMVLLQLLFLTMTSAAYSTVILPLSQILNSIKAGSPLTFSTEETYRHLPLIHWLISTRSLSSSSKTTSTRRPVLRMRVLTRLLACSPALARPLRDATGKALQLAVEGATLRQTRSTTIDGVVGTSQSWESLLTMAWAIDWISRTSRHQRRGTGQQKRAPFTPRRKLLMKRNHDTGASKRSSRSFGLDKFTSILGKPPSDSFILAIRDKLPQPGRRRTDRVTASLKMPVRDPIFEARTNVKLHSNRLKKEAARAEATFKSEKAKADKAMKNHEFQIARIHAGSAVREKKRQVNLKAEAARADVIINELKAAQSTRDTSRTLALASRGLDAASKSVNLEHLLAHANNFMARSEDFKIASNAISDVAQGVSQQEYGAEGESEVDKMMEQLADNAGVDLRMALDADVAAAPKEDVKESAAASKHADADVEDALGARLRALRAEG</sequence>
<keyword evidence="12" id="KW-1185">Reference proteome</keyword>